<dbReference type="PANTHER" id="PTHR13094">
    <property type="entry name" value="NADH-UBIQUINONE OXIDOREDUCTASE PDSW SUBUNIT"/>
    <property type="match status" value="1"/>
</dbReference>
<sequence length="148" mass="17806">MGQKLAHSVGLAWDGSDLYDIQTYKKDGYTMEEPWSWMAWKAPRRPHNVIDRPPLPDEDGLYESHAQKYEMKEWVKWEWDVYCKETALVRDEMKWCVRREGHNAWKNCNSLAQQYWDMTRMLKMNKRWEAIATTKEPVVKDVIHELSK</sequence>
<dbReference type="InterPro" id="IPR039993">
    <property type="entry name" value="NDUFB10"/>
</dbReference>
<evidence type="ECO:0000256" key="7">
    <source>
        <dbReference type="ARBA" id="ARBA00023136"/>
    </source>
</evidence>
<keyword evidence="2" id="KW-0813">Transport</keyword>
<evidence type="ECO:0000256" key="6">
    <source>
        <dbReference type="ARBA" id="ARBA00023128"/>
    </source>
</evidence>
<dbReference type="PANTHER" id="PTHR13094:SF1">
    <property type="entry name" value="NADH DEHYDROGENASE [UBIQUINONE] 1 BETA SUBCOMPLEX SUBUNIT 10"/>
    <property type="match status" value="1"/>
</dbReference>
<evidence type="ECO:0000256" key="3">
    <source>
        <dbReference type="ARBA" id="ARBA00022660"/>
    </source>
</evidence>
<evidence type="ECO:0000256" key="4">
    <source>
        <dbReference type="ARBA" id="ARBA00022792"/>
    </source>
</evidence>
<proteinExistence type="predicted"/>
<dbReference type="AlphaFoldDB" id="A0A7S1NN06"/>
<name>A0A7S1NN06_9EUGL</name>
<dbReference type="EMBL" id="HBGA01109503">
    <property type="protein sequence ID" value="CAD9029675.1"/>
    <property type="molecule type" value="Transcribed_RNA"/>
</dbReference>
<evidence type="ECO:0000256" key="1">
    <source>
        <dbReference type="ARBA" id="ARBA00004443"/>
    </source>
</evidence>
<reference evidence="8" key="1">
    <citation type="submission" date="2021-01" db="EMBL/GenBank/DDBJ databases">
        <authorList>
            <person name="Corre E."/>
            <person name="Pelletier E."/>
            <person name="Niang G."/>
            <person name="Scheremetjew M."/>
            <person name="Finn R."/>
            <person name="Kale V."/>
            <person name="Holt S."/>
            <person name="Cochrane G."/>
            <person name="Meng A."/>
            <person name="Brown T."/>
            <person name="Cohen L."/>
        </authorList>
    </citation>
    <scope>NUCLEOTIDE SEQUENCE</scope>
    <source>
        <strain evidence="8">NIES-381</strain>
    </source>
</reference>
<comment type="subcellular location">
    <subcellularLocation>
        <location evidence="1">Mitochondrion inner membrane</location>
        <topology evidence="1">Peripheral membrane protein</topology>
        <orientation evidence="1">Matrix side</orientation>
    </subcellularLocation>
</comment>
<evidence type="ECO:0000313" key="8">
    <source>
        <dbReference type="EMBL" id="CAD9029675.1"/>
    </source>
</evidence>
<accession>A0A7S1NN06</accession>
<gene>
    <name evidence="8" type="ORF">EGYM00392_LOCUS40812</name>
</gene>
<keyword evidence="6" id="KW-0496">Mitochondrion</keyword>
<keyword evidence="3" id="KW-0679">Respiratory chain</keyword>
<keyword evidence="7" id="KW-0472">Membrane</keyword>
<organism evidence="8">
    <name type="scientific">Eutreptiella gymnastica</name>
    <dbReference type="NCBI Taxonomy" id="73025"/>
    <lineage>
        <taxon>Eukaryota</taxon>
        <taxon>Discoba</taxon>
        <taxon>Euglenozoa</taxon>
        <taxon>Euglenida</taxon>
        <taxon>Spirocuta</taxon>
        <taxon>Euglenophyceae</taxon>
        <taxon>Eutreptiales</taxon>
        <taxon>Eutreptiaceae</taxon>
        <taxon>Eutreptiella</taxon>
    </lineage>
</organism>
<keyword evidence="4" id="KW-0999">Mitochondrion inner membrane</keyword>
<protein>
    <submittedName>
        <fullName evidence="8">Uncharacterized protein</fullName>
    </submittedName>
</protein>
<evidence type="ECO:0000256" key="5">
    <source>
        <dbReference type="ARBA" id="ARBA00022982"/>
    </source>
</evidence>
<keyword evidence="5" id="KW-0249">Electron transport</keyword>
<evidence type="ECO:0000256" key="2">
    <source>
        <dbReference type="ARBA" id="ARBA00022448"/>
    </source>
</evidence>
<dbReference type="GO" id="GO:0005743">
    <property type="term" value="C:mitochondrial inner membrane"/>
    <property type="evidence" value="ECO:0007669"/>
    <property type="project" value="UniProtKB-SubCell"/>
</dbReference>